<comment type="caution">
    <text evidence="1">The sequence shown here is derived from an EMBL/GenBank/DDBJ whole genome shotgun (WGS) entry which is preliminary data.</text>
</comment>
<dbReference type="RefSeq" id="WP_311545416.1">
    <property type="nucleotide sequence ID" value="NZ_JAVREK010000011.1"/>
</dbReference>
<keyword evidence="2" id="KW-1185">Reference proteome</keyword>
<evidence type="ECO:0000313" key="2">
    <source>
        <dbReference type="Proteomes" id="UP001183226"/>
    </source>
</evidence>
<sequence length="52" mass="5671">MSPAKEALLERLECERFAPPPPPPTPVDGPSAWMVRQRELLAALEGDGEADE</sequence>
<name>A0ABU2KUU3_9ACTN</name>
<dbReference type="EMBL" id="JAVREK010000011">
    <property type="protein sequence ID" value="MDT0302932.1"/>
    <property type="molecule type" value="Genomic_DNA"/>
</dbReference>
<proteinExistence type="predicted"/>
<accession>A0ABU2KUU3</accession>
<organism evidence="1 2">
    <name type="scientific">Streptomonospora wellingtoniae</name>
    <dbReference type="NCBI Taxonomy" id="3075544"/>
    <lineage>
        <taxon>Bacteria</taxon>
        <taxon>Bacillati</taxon>
        <taxon>Actinomycetota</taxon>
        <taxon>Actinomycetes</taxon>
        <taxon>Streptosporangiales</taxon>
        <taxon>Nocardiopsidaceae</taxon>
        <taxon>Streptomonospora</taxon>
    </lineage>
</organism>
<protein>
    <submittedName>
        <fullName evidence="1">Uncharacterized protein</fullName>
    </submittedName>
</protein>
<evidence type="ECO:0000313" key="1">
    <source>
        <dbReference type="EMBL" id="MDT0302932.1"/>
    </source>
</evidence>
<reference evidence="2" key="1">
    <citation type="submission" date="2023-07" db="EMBL/GenBank/DDBJ databases">
        <title>30 novel species of actinomycetes from the DSMZ collection.</title>
        <authorList>
            <person name="Nouioui I."/>
        </authorList>
    </citation>
    <scope>NUCLEOTIDE SEQUENCE [LARGE SCALE GENOMIC DNA]</scope>
    <source>
        <strain evidence="2">DSM 45055</strain>
    </source>
</reference>
<dbReference type="Proteomes" id="UP001183226">
    <property type="component" value="Unassembled WGS sequence"/>
</dbReference>
<gene>
    <name evidence="1" type="ORF">RM446_12485</name>
</gene>